<evidence type="ECO:0000259" key="2">
    <source>
        <dbReference type="Pfam" id="PF01979"/>
    </source>
</evidence>
<protein>
    <submittedName>
        <fullName evidence="3">Cytosine/adenosine deaminase-related metal-dependent hydrolase</fullName>
    </submittedName>
</protein>
<dbReference type="PANTHER" id="PTHR43794">
    <property type="entry name" value="AMINOHYDROLASE SSNA-RELATED"/>
    <property type="match status" value="1"/>
</dbReference>
<dbReference type="InterPro" id="IPR006680">
    <property type="entry name" value="Amidohydro-rel"/>
</dbReference>
<dbReference type="SUPFAM" id="SSF51338">
    <property type="entry name" value="Composite domain of metallo-dependent hydrolases"/>
    <property type="match status" value="1"/>
</dbReference>
<dbReference type="Pfam" id="PF01979">
    <property type="entry name" value="Amidohydro_1"/>
    <property type="match status" value="1"/>
</dbReference>
<gene>
    <name evidence="3" type="ORF">FHS27_000429</name>
</gene>
<evidence type="ECO:0000256" key="1">
    <source>
        <dbReference type="ARBA" id="ARBA00022801"/>
    </source>
</evidence>
<dbReference type="InterPro" id="IPR050287">
    <property type="entry name" value="MTA/SAH_deaminase"/>
</dbReference>
<keyword evidence="1 3" id="KW-0378">Hydrolase</keyword>
<dbReference type="Proteomes" id="UP000536179">
    <property type="component" value="Unassembled WGS sequence"/>
</dbReference>
<keyword evidence="4" id="KW-1185">Reference proteome</keyword>
<evidence type="ECO:0000313" key="4">
    <source>
        <dbReference type="Proteomes" id="UP000536179"/>
    </source>
</evidence>
<organism evidence="3 4">
    <name type="scientific">Aporhodopirellula rubra</name>
    <dbReference type="NCBI Taxonomy" id="980271"/>
    <lineage>
        <taxon>Bacteria</taxon>
        <taxon>Pseudomonadati</taxon>
        <taxon>Planctomycetota</taxon>
        <taxon>Planctomycetia</taxon>
        <taxon>Pirellulales</taxon>
        <taxon>Pirellulaceae</taxon>
        <taxon>Aporhodopirellula</taxon>
    </lineage>
</organism>
<dbReference type="SUPFAM" id="SSF51556">
    <property type="entry name" value="Metallo-dependent hydrolases"/>
    <property type="match status" value="1"/>
</dbReference>
<proteinExistence type="predicted"/>
<evidence type="ECO:0000313" key="3">
    <source>
        <dbReference type="EMBL" id="MBB3204665.1"/>
    </source>
</evidence>
<comment type="caution">
    <text evidence="3">The sequence shown here is derived from an EMBL/GenBank/DDBJ whole genome shotgun (WGS) entry which is preliminary data.</text>
</comment>
<feature type="domain" description="Amidohydrolase-related" evidence="2">
    <location>
        <begin position="76"/>
        <end position="406"/>
    </location>
</feature>
<dbReference type="InterPro" id="IPR032466">
    <property type="entry name" value="Metal_Hydrolase"/>
</dbReference>
<sequence>MAISRLSNPPTEPPTECELIDGEVTLRARWVVPISGPPIENGFVVVSGGRVVRVGQVPQSQPVVDGSVKDLGDVAVLPGLVNAHTHLEFSDLDAPIGNPGMELAEWIVQVVRARREALSRAPDVLTPRTTVAQGVSEALASGTALIGEIASTPWPGGDSRWDDQQAITVVAFAEVLGLTPERAAEKFALAREHVDSIRPFSGVSPHAPYSTPLELISRCIELAVQVDCPLAMHVAESPAERELLTQGTGPFAENLTSLGFDVAKMFPWRQAEPIQTLIELLARAPASLLVHGNGLQPHEIACLAEHPSISVVYCPRTHAFFGHARHPVADLIAAGVNVALGTDSRASNPDLQLWREVRHLLNHRQDLLPATVLEMATLAGARAMRQDDRYGTIAPGRAAAFACVPTTAADVETLYADFASLDASSAAALQS</sequence>
<dbReference type="AlphaFoldDB" id="A0A7W5DUM5"/>
<dbReference type="RefSeq" id="WP_315854457.1">
    <property type="nucleotide sequence ID" value="NZ_JACHXU010000001.1"/>
</dbReference>
<dbReference type="Gene3D" id="3.20.20.140">
    <property type="entry name" value="Metal-dependent hydrolases"/>
    <property type="match status" value="1"/>
</dbReference>
<dbReference type="InterPro" id="IPR011059">
    <property type="entry name" value="Metal-dep_hydrolase_composite"/>
</dbReference>
<dbReference type="EMBL" id="JACHXU010000001">
    <property type="protein sequence ID" value="MBB3204665.1"/>
    <property type="molecule type" value="Genomic_DNA"/>
</dbReference>
<name>A0A7W5DUM5_9BACT</name>
<reference evidence="3 4" key="1">
    <citation type="submission" date="2020-08" db="EMBL/GenBank/DDBJ databases">
        <title>Genomic Encyclopedia of Type Strains, Phase III (KMG-III): the genomes of soil and plant-associated and newly described type strains.</title>
        <authorList>
            <person name="Whitman W."/>
        </authorList>
    </citation>
    <scope>NUCLEOTIDE SEQUENCE [LARGE SCALE GENOMIC DNA]</scope>
    <source>
        <strain evidence="3 4">CECT 8075</strain>
    </source>
</reference>
<accession>A0A7W5DUM5</accession>
<dbReference type="PANTHER" id="PTHR43794:SF11">
    <property type="entry name" value="AMIDOHYDROLASE-RELATED DOMAIN-CONTAINING PROTEIN"/>
    <property type="match status" value="1"/>
</dbReference>
<dbReference type="GO" id="GO:0016810">
    <property type="term" value="F:hydrolase activity, acting on carbon-nitrogen (but not peptide) bonds"/>
    <property type="evidence" value="ECO:0007669"/>
    <property type="project" value="InterPro"/>
</dbReference>